<evidence type="ECO:0000313" key="1">
    <source>
        <dbReference type="EMBL" id="MCY4746399.1"/>
    </source>
</evidence>
<protein>
    <submittedName>
        <fullName evidence="1">Chemotaxis protein CheW</fullName>
    </submittedName>
</protein>
<proteinExistence type="predicted"/>
<evidence type="ECO:0000313" key="2">
    <source>
        <dbReference type="Proteomes" id="UP001076464"/>
    </source>
</evidence>
<keyword evidence="2" id="KW-1185">Reference proteome</keyword>
<dbReference type="Proteomes" id="UP001076464">
    <property type="component" value="Unassembled WGS sequence"/>
</dbReference>
<gene>
    <name evidence="1" type="ORF">NYO99_15555</name>
</gene>
<organism evidence="1 2">
    <name type="scientific">Roseateles hydrophilus</name>
    <dbReference type="NCBI Taxonomy" id="2975054"/>
    <lineage>
        <taxon>Bacteria</taxon>
        <taxon>Pseudomonadati</taxon>
        <taxon>Pseudomonadota</taxon>
        <taxon>Betaproteobacteria</taxon>
        <taxon>Burkholderiales</taxon>
        <taxon>Sphaerotilaceae</taxon>
        <taxon>Roseateles</taxon>
    </lineage>
</organism>
<comment type="caution">
    <text evidence="1">The sequence shown here is derived from an EMBL/GenBank/DDBJ whole genome shotgun (WGS) entry which is preliminary data.</text>
</comment>
<dbReference type="EMBL" id="JAPPUY010000004">
    <property type="protein sequence ID" value="MCY4746399.1"/>
    <property type="molecule type" value="Genomic_DNA"/>
</dbReference>
<name>A0ACC6CDH3_9BURK</name>
<sequence>MTALTTTELSAVRAAMPREMLTTRLGDVEYALDILAVQEIRRLEPPTRIANAPDHLLGIKNLRGVVMPIIDLRWRQGLPAVNDVHTVTVVVTLGERTVGLVVDAVSDVVTIEPERLQPCPRFGPRGHADFVAGIYQLQHEGTTRLLMVTDLTALLREI</sequence>
<reference evidence="1" key="1">
    <citation type="submission" date="2022-08" db="EMBL/GenBank/DDBJ databases">
        <title>Genome sequencing of Pelomonas sp. UHG3.</title>
        <authorList>
            <person name="So Y."/>
        </authorList>
    </citation>
    <scope>NUCLEOTIDE SEQUENCE</scope>
    <source>
        <strain evidence="1">UHG3</strain>
    </source>
</reference>
<accession>A0ACC6CDH3</accession>